<protein>
    <submittedName>
        <fullName evidence="1">Uncharacterized protein</fullName>
    </submittedName>
</protein>
<dbReference type="AlphaFoldDB" id="A0A644XFW9"/>
<name>A0A644XFW9_9ZZZZ</name>
<gene>
    <name evidence="1" type="ORF">SDC9_61502</name>
</gene>
<accession>A0A644XFW9</accession>
<sequence>MDLHGGFSCFRFGYLQCLVDGRVKIGKEQEPQVFASFCKLSDQGDKLLLLVDFCIGIEELHQAADVLLLDQAGDQVRQLLIQIPLIGGQDVGQTVVQHLGQHLCLTFTACFLKTRQILLEQGWVLVGHLREALHQLITRS</sequence>
<reference evidence="1" key="1">
    <citation type="submission" date="2019-08" db="EMBL/GenBank/DDBJ databases">
        <authorList>
            <person name="Kucharzyk K."/>
            <person name="Murdoch R.W."/>
            <person name="Higgins S."/>
            <person name="Loffler F."/>
        </authorList>
    </citation>
    <scope>NUCLEOTIDE SEQUENCE</scope>
</reference>
<dbReference type="EMBL" id="VSSQ01002392">
    <property type="protein sequence ID" value="MPM15136.1"/>
    <property type="molecule type" value="Genomic_DNA"/>
</dbReference>
<proteinExistence type="predicted"/>
<comment type="caution">
    <text evidence="1">The sequence shown here is derived from an EMBL/GenBank/DDBJ whole genome shotgun (WGS) entry which is preliminary data.</text>
</comment>
<organism evidence="1">
    <name type="scientific">bioreactor metagenome</name>
    <dbReference type="NCBI Taxonomy" id="1076179"/>
    <lineage>
        <taxon>unclassified sequences</taxon>
        <taxon>metagenomes</taxon>
        <taxon>ecological metagenomes</taxon>
    </lineage>
</organism>
<evidence type="ECO:0000313" key="1">
    <source>
        <dbReference type="EMBL" id="MPM15136.1"/>
    </source>
</evidence>